<evidence type="ECO:0000256" key="5">
    <source>
        <dbReference type="ARBA" id="ARBA00022989"/>
    </source>
</evidence>
<dbReference type="PANTHER" id="PTHR38686">
    <property type="entry name" value="APOLIPOPROTEIN N-ACYLTRANSFERASE"/>
    <property type="match status" value="1"/>
</dbReference>
<sequence length="529" mass="57762">MVSLTTLNSHAPTLFLLCLSSIVLFNVRTVHIGLSYLLELWPVSLFCLSPLLAAQRLSNSIWPPVVTLSLALGITFWNMALDFGLGLLMGLAWGMFWWLAGLFENLAFKGDSGYYSLRIAAMWVSLVYATTRCLGTMISLSTPFHVSPVLIQPVALFGFYSLEFAIICSNAALAQALTSHNRRHVLNLWQLGILGWALVSVLLYYTSMIPGQATVTMAAVSPGGYLPSPFCDDGYILHHGERVPCTASIDGQLARTRRAVEEYGAQLVVWPEGWLGPFKNMSTATDFVERKLGPFAEELQISMTVGASTEGWGNLALTIGPAGLIENVYGKQHPVRINGERSEFVFGYPTMPLNPLLVDQHVNALSADSYGRLGSLICYDMDFPSAARELVSRGATLILNPSQDWSAIRDHIATAVFRAVENRVAIAKADVGWDSAIIDPLGNRVVGFERAECTEEVIVGTVPLGTGTTLAVYLGDLVAVSCLMFVALALVQAAGQWVTSRRHVVFHIVDPSNKIRESPSTRKVEVPRR</sequence>
<gene>
    <name evidence="10" type="ORF">Pmar_PMAR026489</name>
</gene>
<comment type="subcellular location">
    <subcellularLocation>
        <location evidence="1">Cell membrane</location>
        <topology evidence="1">Multi-pass membrane protein</topology>
    </subcellularLocation>
</comment>
<protein>
    <submittedName>
        <fullName evidence="10">Apolipoprotein N-acyltransferase, putative</fullName>
    </submittedName>
</protein>
<dbReference type="EMBL" id="GG681070">
    <property type="protein sequence ID" value="EER05055.1"/>
    <property type="molecule type" value="Genomic_DNA"/>
</dbReference>
<dbReference type="InterPro" id="IPR003010">
    <property type="entry name" value="C-N_Hydrolase"/>
</dbReference>
<dbReference type="OrthoDB" id="412018at2759"/>
<dbReference type="InParanoid" id="C5LDP1"/>
<keyword evidence="3 10" id="KW-0808">Transferase</keyword>
<feature type="transmembrane region" description="Helical" evidence="8">
    <location>
        <begin position="7"/>
        <end position="27"/>
    </location>
</feature>
<dbReference type="GeneID" id="9050593"/>
<dbReference type="SUPFAM" id="SSF56317">
    <property type="entry name" value="Carbon-nitrogen hydrolase"/>
    <property type="match status" value="1"/>
</dbReference>
<keyword evidence="7 10" id="KW-0012">Acyltransferase</keyword>
<keyword evidence="2" id="KW-1003">Cell membrane</keyword>
<name>C5LDP1_PERM5</name>
<dbReference type="GO" id="GO:0016410">
    <property type="term" value="F:N-acyltransferase activity"/>
    <property type="evidence" value="ECO:0007669"/>
    <property type="project" value="InterPro"/>
</dbReference>
<keyword evidence="4 8" id="KW-0812">Transmembrane</keyword>
<dbReference type="AlphaFoldDB" id="C5LDP1"/>
<dbReference type="InterPro" id="IPR004563">
    <property type="entry name" value="Apolipo_AcylTrfase"/>
</dbReference>
<dbReference type="GO" id="GO:0042158">
    <property type="term" value="P:lipoprotein biosynthetic process"/>
    <property type="evidence" value="ECO:0007669"/>
    <property type="project" value="InterPro"/>
</dbReference>
<reference evidence="10 11" key="1">
    <citation type="submission" date="2008-07" db="EMBL/GenBank/DDBJ databases">
        <authorList>
            <person name="El-Sayed N."/>
            <person name="Caler E."/>
            <person name="Inman J."/>
            <person name="Amedeo P."/>
            <person name="Hass B."/>
            <person name="Wortman J."/>
        </authorList>
    </citation>
    <scope>NUCLEOTIDE SEQUENCE [LARGE SCALE GENOMIC DNA]</scope>
    <source>
        <strain evidence="11">ATCC 50983 / TXsc</strain>
    </source>
</reference>
<feature type="transmembrane region" description="Helical" evidence="8">
    <location>
        <begin position="185"/>
        <end position="205"/>
    </location>
</feature>
<feature type="domain" description="CN hydrolase" evidence="9">
    <location>
        <begin position="222"/>
        <end position="464"/>
    </location>
</feature>
<evidence type="ECO:0000256" key="4">
    <source>
        <dbReference type="ARBA" id="ARBA00022692"/>
    </source>
</evidence>
<feature type="transmembrane region" description="Helical" evidence="8">
    <location>
        <begin position="83"/>
        <end position="103"/>
    </location>
</feature>
<feature type="transmembrane region" description="Helical" evidence="8">
    <location>
        <begin position="33"/>
        <end position="54"/>
    </location>
</feature>
<dbReference type="OMA" id="VDQACET"/>
<dbReference type="PANTHER" id="PTHR38686:SF1">
    <property type="entry name" value="APOLIPOPROTEIN N-ACYLTRANSFERASE"/>
    <property type="match status" value="1"/>
</dbReference>
<dbReference type="Pfam" id="PF00795">
    <property type="entry name" value="CN_hydrolase"/>
    <property type="match status" value="1"/>
</dbReference>
<keyword evidence="6 8" id="KW-0472">Membrane</keyword>
<dbReference type="GO" id="GO:0005886">
    <property type="term" value="C:plasma membrane"/>
    <property type="evidence" value="ECO:0007669"/>
    <property type="project" value="UniProtKB-SubCell"/>
</dbReference>
<evidence type="ECO:0000256" key="8">
    <source>
        <dbReference type="SAM" id="Phobius"/>
    </source>
</evidence>
<dbReference type="Gene3D" id="3.60.110.10">
    <property type="entry name" value="Carbon-nitrogen hydrolase"/>
    <property type="match status" value="1"/>
</dbReference>
<feature type="transmembrane region" description="Helical" evidence="8">
    <location>
        <begin position="150"/>
        <end position="173"/>
    </location>
</feature>
<organism evidence="11">
    <name type="scientific">Perkinsus marinus (strain ATCC 50983 / TXsc)</name>
    <dbReference type="NCBI Taxonomy" id="423536"/>
    <lineage>
        <taxon>Eukaryota</taxon>
        <taxon>Sar</taxon>
        <taxon>Alveolata</taxon>
        <taxon>Perkinsozoa</taxon>
        <taxon>Perkinsea</taxon>
        <taxon>Perkinsida</taxon>
        <taxon>Perkinsidae</taxon>
        <taxon>Perkinsus</taxon>
    </lineage>
</organism>
<dbReference type="InterPro" id="IPR001110">
    <property type="entry name" value="UPF0012_CS"/>
</dbReference>
<evidence type="ECO:0000256" key="2">
    <source>
        <dbReference type="ARBA" id="ARBA00022475"/>
    </source>
</evidence>
<evidence type="ECO:0000259" key="9">
    <source>
        <dbReference type="PROSITE" id="PS50263"/>
    </source>
</evidence>
<evidence type="ECO:0000256" key="6">
    <source>
        <dbReference type="ARBA" id="ARBA00023136"/>
    </source>
</evidence>
<feature type="transmembrane region" description="Helical" evidence="8">
    <location>
        <begin position="115"/>
        <end position="138"/>
    </location>
</feature>
<feature type="transmembrane region" description="Helical" evidence="8">
    <location>
        <begin position="470"/>
        <end position="491"/>
    </location>
</feature>
<evidence type="ECO:0000256" key="3">
    <source>
        <dbReference type="ARBA" id="ARBA00022679"/>
    </source>
</evidence>
<accession>C5LDP1</accession>
<dbReference type="RefSeq" id="XP_002773239.1">
    <property type="nucleotide sequence ID" value="XM_002773193.1"/>
</dbReference>
<dbReference type="Proteomes" id="UP000007800">
    <property type="component" value="Unassembled WGS sequence"/>
</dbReference>
<dbReference type="PROSITE" id="PS50263">
    <property type="entry name" value="CN_HYDROLASE"/>
    <property type="match status" value="1"/>
</dbReference>
<keyword evidence="5 8" id="KW-1133">Transmembrane helix</keyword>
<evidence type="ECO:0000256" key="1">
    <source>
        <dbReference type="ARBA" id="ARBA00004651"/>
    </source>
</evidence>
<proteinExistence type="predicted"/>
<evidence type="ECO:0000313" key="10">
    <source>
        <dbReference type="EMBL" id="EER05055.1"/>
    </source>
</evidence>
<evidence type="ECO:0000256" key="7">
    <source>
        <dbReference type="ARBA" id="ARBA00023315"/>
    </source>
</evidence>
<keyword evidence="11" id="KW-1185">Reference proteome</keyword>
<dbReference type="InterPro" id="IPR036526">
    <property type="entry name" value="C-N_Hydrolase_sf"/>
</dbReference>
<evidence type="ECO:0000313" key="11">
    <source>
        <dbReference type="Proteomes" id="UP000007800"/>
    </source>
</evidence>
<dbReference type="PROSITE" id="PS01227">
    <property type="entry name" value="UPF0012"/>
    <property type="match status" value="1"/>
</dbReference>
<keyword evidence="10" id="KW-0449">Lipoprotein</keyword>